<reference evidence="2 3" key="2">
    <citation type="submission" date="2014-10" db="EMBL/GenBank/DDBJ databases">
        <title>Paracoccus sanguinis sp. nov., isolated from clinical specimens of New York State patients.</title>
        <authorList>
            <person name="Mingle L.A."/>
            <person name="Cole J.A."/>
            <person name="Lapierre P."/>
            <person name="Musser K.A."/>
        </authorList>
    </citation>
    <scope>NUCLEOTIDE SEQUENCE [LARGE SCALE GENOMIC DNA]</scope>
    <source>
        <strain evidence="2 3">HAMBI 3106</strain>
    </source>
</reference>
<gene>
    <name evidence="2" type="ORF">IC63_00385</name>
</gene>
<proteinExistence type="predicted"/>
<feature type="compositionally biased region" description="Polar residues" evidence="1">
    <location>
        <begin position="42"/>
        <end position="51"/>
    </location>
</feature>
<dbReference type="RefSeq" id="WP_036715877.1">
    <property type="nucleotide sequence ID" value="NZ_JRKS01000001.1"/>
</dbReference>
<evidence type="ECO:0000313" key="3">
    <source>
        <dbReference type="Proteomes" id="UP000029917"/>
    </source>
</evidence>
<accession>A0A099FHW6</accession>
<dbReference type="STRING" id="690417.IC63_00385"/>
<feature type="region of interest" description="Disordered" evidence="1">
    <location>
        <begin position="31"/>
        <end position="53"/>
    </location>
</feature>
<dbReference type="OrthoDB" id="7871856at2"/>
<dbReference type="Proteomes" id="UP000029917">
    <property type="component" value="Unassembled WGS sequence"/>
</dbReference>
<name>A0A099FHW6_9RHOB</name>
<reference evidence="2 3" key="1">
    <citation type="submission" date="2014-09" db="EMBL/GenBank/DDBJ databases">
        <authorList>
            <person name="McGinnis J.M."/>
            <person name="Wolfgang W.J."/>
        </authorList>
    </citation>
    <scope>NUCLEOTIDE SEQUENCE [LARGE SCALE GENOMIC DNA]</scope>
    <source>
        <strain evidence="2 3">HAMBI 3106</strain>
    </source>
</reference>
<comment type="caution">
    <text evidence="2">The sequence shown here is derived from an EMBL/GenBank/DDBJ whole genome shotgun (WGS) entry which is preliminary data.</text>
</comment>
<dbReference type="EMBL" id="JRKS01000001">
    <property type="protein sequence ID" value="KGJ09642.1"/>
    <property type="molecule type" value="Genomic_DNA"/>
</dbReference>
<protein>
    <submittedName>
        <fullName evidence="2">Uncharacterized protein</fullName>
    </submittedName>
</protein>
<sequence length="71" mass="8045">MSLNSIVNQFGRILTNRLMNWGINKGIDVASRRGSKPDAPMTPQQRKQAQANREAVKRARKAAQLVRRMGR</sequence>
<keyword evidence="3" id="KW-1185">Reference proteome</keyword>
<evidence type="ECO:0000313" key="2">
    <source>
        <dbReference type="EMBL" id="KGJ09642.1"/>
    </source>
</evidence>
<evidence type="ECO:0000256" key="1">
    <source>
        <dbReference type="SAM" id="MobiDB-lite"/>
    </source>
</evidence>
<organism evidence="2 3">
    <name type="scientific">Paracoccus sphaerophysae</name>
    <dbReference type="NCBI Taxonomy" id="690417"/>
    <lineage>
        <taxon>Bacteria</taxon>
        <taxon>Pseudomonadati</taxon>
        <taxon>Pseudomonadota</taxon>
        <taxon>Alphaproteobacteria</taxon>
        <taxon>Rhodobacterales</taxon>
        <taxon>Paracoccaceae</taxon>
        <taxon>Paracoccus</taxon>
    </lineage>
</organism>
<dbReference type="AlphaFoldDB" id="A0A099FHW6"/>